<dbReference type="SUPFAM" id="SSF52540">
    <property type="entry name" value="P-loop containing nucleoside triphosphate hydrolases"/>
    <property type="match status" value="1"/>
</dbReference>
<keyword evidence="11" id="KW-0808">Transferase</keyword>
<comment type="similarity">
    <text evidence="7">Belongs to the CobU/CobP family.</text>
</comment>
<keyword evidence="14" id="KW-0067">ATP-binding</keyword>
<evidence type="ECO:0000313" key="19">
    <source>
        <dbReference type="Proteomes" id="UP001597156"/>
    </source>
</evidence>
<evidence type="ECO:0000256" key="13">
    <source>
        <dbReference type="ARBA" id="ARBA00022777"/>
    </source>
</evidence>
<dbReference type="InterPro" id="IPR027417">
    <property type="entry name" value="P-loop_NTPase"/>
</dbReference>
<dbReference type="PANTHER" id="PTHR34848:SF1">
    <property type="entry name" value="BIFUNCTIONAL ADENOSYLCOBALAMIN BIOSYNTHESIS PROTEIN COBU"/>
    <property type="match status" value="1"/>
</dbReference>
<comment type="pathway">
    <text evidence="5">Cofactor biosynthesis; adenosylcobalamin biosynthesis; adenosylcobalamin from cob(II)yrinate a,c-diamide: step 6/7.</text>
</comment>
<dbReference type="Gene3D" id="3.40.50.300">
    <property type="entry name" value="P-loop containing nucleotide triphosphate hydrolases"/>
    <property type="match status" value="1"/>
</dbReference>
<evidence type="ECO:0000256" key="7">
    <source>
        <dbReference type="ARBA" id="ARBA00007490"/>
    </source>
</evidence>
<evidence type="ECO:0000256" key="15">
    <source>
        <dbReference type="ARBA" id="ARBA00023134"/>
    </source>
</evidence>
<keyword evidence="19" id="KW-1185">Reference proteome</keyword>
<organism evidence="18 19">
    <name type="scientific">Lentilactobacillus raoultii</name>
    <dbReference type="NCBI Taxonomy" id="1987503"/>
    <lineage>
        <taxon>Bacteria</taxon>
        <taxon>Bacillati</taxon>
        <taxon>Bacillota</taxon>
        <taxon>Bacilli</taxon>
        <taxon>Lactobacillales</taxon>
        <taxon>Lactobacillaceae</taxon>
        <taxon>Lentilactobacillus</taxon>
    </lineage>
</organism>
<evidence type="ECO:0000256" key="10">
    <source>
        <dbReference type="ARBA" id="ARBA00022573"/>
    </source>
</evidence>
<dbReference type="Proteomes" id="UP001597156">
    <property type="component" value="Unassembled WGS sequence"/>
</dbReference>
<evidence type="ECO:0000256" key="17">
    <source>
        <dbReference type="ARBA" id="ARBA00030571"/>
    </source>
</evidence>
<dbReference type="EMBL" id="JBHTLH010000004">
    <property type="protein sequence ID" value="MFD1123879.1"/>
    <property type="molecule type" value="Genomic_DNA"/>
</dbReference>
<evidence type="ECO:0000256" key="2">
    <source>
        <dbReference type="ARBA" id="ARBA00000711"/>
    </source>
</evidence>
<dbReference type="PANTHER" id="PTHR34848">
    <property type="match status" value="1"/>
</dbReference>
<comment type="catalytic activity">
    <reaction evidence="3">
        <text>adenosylcob(III)inamide + GTP = adenosylcob(III)inamide phosphate + GDP + H(+)</text>
        <dbReference type="Rhea" id="RHEA:15765"/>
        <dbReference type="ChEBI" id="CHEBI:2480"/>
        <dbReference type="ChEBI" id="CHEBI:15378"/>
        <dbReference type="ChEBI" id="CHEBI:37565"/>
        <dbReference type="ChEBI" id="CHEBI:58189"/>
        <dbReference type="ChEBI" id="CHEBI:58502"/>
        <dbReference type="EC" id="2.7.1.156"/>
    </reaction>
</comment>
<comment type="pathway">
    <text evidence="6">Cofactor biosynthesis; adenosylcobalamin biosynthesis; adenosylcobalamin from cob(II)yrinate a,c-diamide: step 5/7.</text>
</comment>
<dbReference type="RefSeq" id="WP_121979148.1">
    <property type="nucleotide sequence ID" value="NZ_JBHTLH010000004.1"/>
</dbReference>
<dbReference type="Pfam" id="PF02283">
    <property type="entry name" value="CobU"/>
    <property type="match status" value="1"/>
</dbReference>
<keyword evidence="13 18" id="KW-0418">Kinase</keyword>
<reference evidence="19" key="1">
    <citation type="journal article" date="2019" name="Int. J. Syst. Evol. Microbiol.">
        <title>The Global Catalogue of Microorganisms (GCM) 10K type strain sequencing project: providing services to taxonomists for standard genome sequencing and annotation.</title>
        <authorList>
            <consortium name="The Broad Institute Genomics Platform"/>
            <consortium name="The Broad Institute Genome Sequencing Center for Infectious Disease"/>
            <person name="Wu L."/>
            <person name="Ma J."/>
        </authorList>
    </citation>
    <scope>NUCLEOTIDE SEQUENCE [LARGE SCALE GENOMIC DNA]</scope>
    <source>
        <strain evidence="19">CCUG 71848</strain>
    </source>
</reference>
<sequence length="197" mass="22439">MKAHLTFVTGGSKSGKSAFAESLFKRTDPICYIATGIALRGDSEIQLRIKKHQKRRSRNWVTEERYKDFASFIATHQYAGYLLDDATMSVTNLFYDLITNHKKENSLSFDSIVEQLSTESLQSFENVILGEWNRLFEMAENNHQRLVIVSDEVGLGIVPATKQSRVLRDLYGEVNQLIARKADDVYFVISGLPQKIK</sequence>
<evidence type="ECO:0000256" key="12">
    <source>
        <dbReference type="ARBA" id="ARBA00022741"/>
    </source>
</evidence>
<comment type="catalytic activity">
    <reaction evidence="2">
        <text>adenosylcob(III)inamide phosphate + GTP + H(+) = adenosylcob(III)inamide-GDP + diphosphate</text>
        <dbReference type="Rhea" id="RHEA:22712"/>
        <dbReference type="ChEBI" id="CHEBI:15378"/>
        <dbReference type="ChEBI" id="CHEBI:33019"/>
        <dbReference type="ChEBI" id="CHEBI:37565"/>
        <dbReference type="ChEBI" id="CHEBI:58502"/>
        <dbReference type="ChEBI" id="CHEBI:60487"/>
        <dbReference type="EC" id="2.7.7.62"/>
    </reaction>
</comment>
<comment type="function">
    <text evidence="4">Catalyzes ATP-dependent phosphorylation of adenosylcobinamide and addition of GMP to adenosylcobinamide phosphate.</text>
</comment>
<evidence type="ECO:0000256" key="11">
    <source>
        <dbReference type="ARBA" id="ARBA00022679"/>
    </source>
</evidence>
<comment type="catalytic activity">
    <reaction evidence="1">
        <text>adenosylcob(III)inamide + ATP = adenosylcob(III)inamide phosphate + ADP + H(+)</text>
        <dbReference type="Rhea" id="RHEA:15769"/>
        <dbReference type="ChEBI" id="CHEBI:2480"/>
        <dbReference type="ChEBI" id="CHEBI:15378"/>
        <dbReference type="ChEBI" id="CHEBI:30616"/>
        <dbReference type="ChEBI" id="CHEBI:58502"/>
        <dbReference type="ChEBI" id="CHEBI:456216"/>
        <dbReference type="EC" id="2.7.1.156"/>
    </reaction>
</comment>
<protein>
    <recommendedName>
        <fullName evidence="16">Adenosylcobinamide kinase</fullName>
        <ecNumber evidence="8">2.7.1.156</ecNumber>
        <ecNumber evidence="9">2.7.7.62</ecNumber>
    </recommendedName>
    <alternativeName>
        <fullName evidence="17">Adenosylcobinamide-phosphate guanylyltransferase</fullName>
    </alternativeName>
</protein>
<name>A0ABW3PCB0_9LACO</name>
<evidence type="ECO:0000256" key="8">
    <source>
        <dbReference type="ARBA" id="ARBA00012016"/>
    </source>
</evidence>
<evidence type="ECO:0000313" key="18">
    <source>
        <dbReference type="EMBL" id="MFD1123879.1"/>
    </source>
</evidence>
<accession>A0ABW3PCB0</accession>
<dbReference type="InterPro" id="IPR003203">
    <property type="entry name" value="CobU/CobP"/>
</dbReference>
<proteinExistence type="inferred from homology"/>
<evidence type="ECO:0000256" key="16">
    <source>
        <dbReference type="ARBA" id="ARBA00029570"/>
    </source>
</evidence>
<evidence type="ECO:0000256" key="3">
    <source>
        <dbReference type="ARBA" id="ARBA00001522"/>
    </source>
</evidence>
<dbReference type="EC" id="2.7.7.62" evidence="9"/>
<comment type="caution">
    <text evidence="18">The sequence shown here is derived from an EMBL/GenBank/DDBJ whole genome shotgun (WGS) entry which is preliminary data.</text>
</comment>
<keyword evidence="18" id="KW-0548">Nucleotidyltransferase</keyword>
<evidence type="ECO:0000256" key="5">
    <source>
        <dbReference type="ARBA" id="ARBA00004692"/>
    </source>
</evidence>
<evidence type="ECO:0000256" key="1">
    <source>
        <dbReference type="ARBA" id="ARBA00000312"/>
    </source>
</evidence>
<dbReference type="GO" id="GO:0016301">
    <property type="term" value="F:kinase activity"/>
    <property type="evidence" value="ECO:0007669"/>
    <property type="project" value="UniProtKB-KW"/>
</dbReference>
<keyword evidence="15" id="KW-0342">GTP-binding</keyword>
<evidence type="ECO:0000256" key="14">
    <source>
        <dbReference type="ARBA" id="ARBA00022840"/>
    </source>
</evidence>
<evidence type="ECO:0000256" key="6">
    <source>
        <dbReference type="ARBA" id="ARBA00005159"/>
    </source>
</evidence>
<evidence type="ECO:0000256" key="9">
    <source>
        <dbReference type="ARBA" id="ARBA00012523"/>
    </source>
</evidence>
<dbReference type="EC" id="2.7.1.156" evidence="8"/>
<dbReference type="GO" id="GO:0016779">
    <property type="term" value="F:nucleotidyltransferase activity"/>
    <property type="evidence" value="ECO:0007669"/>
    <property type="project" value="UniProtKB-KW"/>
</dbReference>
<dbReference type="PIRSF" id="PIRSF006135">
    <property type="entry name" value="CobU"/>
    <property type="match status" value="1"/>
</dbReference>
<evidence type="ECO:0000256" key="4">
    <source>
        <dbReference type="ARBA" id="ARBA00003889"/>
    </source>
</evidence>
<gene>
    <name evidence="18" type="ORF">ACFQ22_00685</name>
</gene>
<dbReference type="CDD" id="cd00544">
    <property type="entry name" value="CobU"/>
    <property type="match status" value="1"/>
</dbReference>
<keyword evidence="12" id="KW-0547">Nucleotide-binding</keyword>
<keyword evidence="10" id="KW-0169">Cobalamin biosynthesis</keyword>